<accession>A0AAV1WIE2</accession>
<dbReference type="Pfam" id="PF08268">
    <property type="entry name" value="FBA_3"/>
    <property type="match status" value="1"/>
</dbReference>
<dbReference type="InterPro" id="IPR036047">
    <property type="entry name" value="F-box-like_dom_sf"/>
</dbReference>
<dbReference type="Pfam" id="PF00646">
    <property type="entry name" value="F-box"/>
    <property type="match status" value="1"/>
</dbReference>
<dbReference type="InterPro" id="IPR017451">
    <property type="entry name" value="F-box-assoc_interact_dom"/>
</dbReference>
<dbReference type="InterPro" id="IPR001810">
    <property type="entry name" value="F-box_dom"/>
</dbReference>
<dbReference type="EMBL" id="CAXHTB010000007">
    <property type="protein sequence ID" value="CAL0309047.1"/>
    <property type="molecule type" value="Genomic_DNA"/>
</dbReference>
<reference evidence="2 3" key="1">
    <citation type="submission" date="2024-03" db="EMBL/GenBank/DDBJ databases">
        <authorList>
            <person name="Martinez-Hernandez J."/>
        </authorList>
    </citation>
    <scope>NUCLEOTIDE SEQUENCE [LARGE SCALE GENOMIC DNA]</scope>
</reference>
<sequence>MNMDNSIAMLLQDHDHALSFDLSSCLPKDLVIEILSLLPVKSLLRFCHVSDSWNFLIISSDDFVKKHLRRSATDPNHRHHHLLVEVKRNDFSGDVYCLSNSPQSLVDNPPPPSRSPSMILCDHPSIELPRGARIVGSCNGLICWVSNGNGSDNYVYCLNPSTGVECMSPAFRRGPLNSTMLGFGYDSVSDSYKIVLISKTMAGVYTLGSGAENWRKMEQSVPFLPMQCNQRDYGGRFVSGALNWLALRPDGTPVVVYVDIGDEIGGEFSLPSVIDKNSLYGSPSLWVLGGYLCFSYEIGNSEFVLWQMKEYGVAESWTMLLKLSHGDLRTVALSEYFPRPLFMFDNGEVLLRINKSGAFVLYNPREKSFKNINLQSNVIWYQASPHIESLVSPC</sequence>
<dbReference type="Proteomes" id="UP001497480">
    <property type="component" value="Unassembled WGS sequence"/>
</dbReference>
<dbReference type="AlphaFoldDB" id="A0AAV1WIE2"/>
<dbReference type="PANTHER" id="PTHR31672:SF13">
    <property type="entry name" value="F-BOX PROTEIN CPR30-LIKE"/>
    <property type="match status" value="1"/>
</dbReference>
<comment type="caution">
    <text evidence="2">The sequence shown here is derived from an EMBL/GenBank/DDBJ whole genome shotgun (WGS) entry which is preliminary data.</text>
</comment>
<dbReference type="InterPro" id="IPR013187">
    <property type="entry name" value="F-box-assoc_dom_typ3"/>
</dbReference>
<feature type="domain" description="F-box" evidence="1">
    <location>
        <begin position="26"/>
        <end position="67"/>
    </location>
</feature>
<organism evidence="2 3">
    <name type="scientific">Lupinus luteus</name>
    <name type="common">European yellow lupine</name>
    <dbReference type="NCBI Taxonomy" id="3873"/>
    <lineage>
        <taxon>Eukaryota</taxon>
        <taxon>Viridiplantae</taxon>
        <taxon>Streptophyta</taxon>
        <taxon>Embryophyta</taxon>
        <taxon>Tracheophyta</taxon>
        <taxon>Spermatophyta</taxon>
        <taxon>Magnoliopsida</taxon>
        <taxon>eudicotyledons</taxon>
        <taxon>Gunneridae</taxon>
        <taxon>Pentapetalae</taxon>
        <taxon>rosids</taxon>
        <taxon>fabids</taxon>
        <taxon>Fabales</taxon>
        <taxon>Fabaceae</taxon>
        <taxon>Papilionoideae</taxon>
        <taxon>50 kb inversion clade</taxon>
        <taxon>genistoids sensu lato</taxon>
        <taxon>core genistoids</taxon>
        <taxon>Genisteae</taxon>
        <taxon>Lupinus</taxon>
    </lineage>
</organism>
<proteinExistence type="predicted"/>
<dbReference type="Gene3D" id="1.20.1280.50">
    <property type="match status" value="1"/>
</dbReference>
<evidence type="ECO:0000313" key="2">
    <source>
        <dbReference type="EMBL" id="CAL0309047.1"/>
    </source>
</evidence>
<dbReference type="InterPro" id="IPR050796">
    <property type="entry name" value="SCF_F-box_component"/>
</dbReference>
<name>A0AAV1WIE2_LUPLU</name>
<evidence type="ECO:0000259" key="1">
    <source>
        <dbReference type="PROSITE" id="PS50181"/>
    </source>
</evidence>
<protein>
    <recommendedName>
        <fullName evidence="1">F-box domain-containing protein</fullName>
    </recommendedName>
</protein>
<keyword evidence="3" id="KW-1185">Reference proteome</keyword>
<dbReference type="SUPFAM" id="SSF81383">
    <property type="entry name" value="F-box domain"/>
    <property type="match status" value="1"/>
</dbReference>
<dbReference type="SMART" id="SM00256">
    <property type="entry name" value="FBOX"/>
    <property type="match status" value="1"/>
</dbReference>
<gene>
    <name evidence="2" type="ORF">LLUT_LOCUS10107</name>
</gene>
<dbReference type="PROSITE" id="PS50181">
    <property type="entry name" value="FBOX"/>
    <property type="match status" value="1"/>
</dbReference>
<dbReference type="PANTHER" id="PTHR31672">
    <property type="entry name" value="BNACNNG10540D PROTEIN"/>
    <property type="match status" value="1"/>
</dbReference>
<evidence type="ECO:0000313" key="3">
    <source>
        <dbReference type="Proteomes" id="UP001497480"/>
    </source>
</evidence>
<dbReference type="NCBIfam" id="TIGR01640">
    <property type="entry name" value="F_box_assoc_1"/>
    <property type="match status" value="1"/>
</dbReference>